<gene>
    <name evidence="1" type="ORF">SDC9_140147</name>
</gene>
<protein>
    <submittedName>
        <fullName evidence="1">Uncharacterized protein</fullName>
    </submittedName>
</protein>
<sequence length="128" mass="15001">MPQRRFPARRKIARHLHPVCSQCVDHLLRLREKRVLISAVDEHSRVIRRDLSHGVHSPARRCALKLSLPRQQRDGFRDHRKPRRANRIHIVIAAVQRNAQQLLLRNGRYAPRLLAERGIGIIQPHLRA</sequence>
<comment type="caution">
    <text evidence="1">The sequence shown here is derived from an EMBL/GenBank/DDBJ whole genome shotgun (WGS) entry which is preliminary data.</text>
</comment>
<dbReference type="AlphaFoldDB" id="A0A645DUK1"/>
<name>A0A645DUK1_9ZZZZ</name>
<dbReference type="EMBL" id="VSSQ01039875">
    <property type="protein sequence ID" value="MPM93011.1"/>
    <property type="molecule type" value="Genomic_DNA"/>
</dbReference>
<organism evidence="1">
    <name type="scientific">bioreactor metagenome</name>
    <dbReference type="NCBI Taxonomy" id="1076179"/>
    <lineage>
        <taxon>unclassified sequences</taxon>
        <taxon>metagenomes</taxon>
        <taxon>ecological metagenomes</taxon>
    </lineage>
</organism>
<reference evidence="1" key="1">
    <citation type="submission" date="2019-08" db="EMBL/GenBank/DDBJ databases">
        <authorList>
            <person name="Kucharzyk K."/>
            <person name="Murdoch R.W."/>
            <person name="Higgins S."/>
            <person name="Loffler F."/>
        </authorList>
    </citation>
    <scope>NUCLEOTIDE SEQUENCE</scope>
</reference>
<accession>A0A645DUK1</accession>
<evidence type="ECO:0000313" key="1">
    <source>
        <dbReference type="EMBL" id="MPM93011.1"/>
    </source>
</evidence>
<proteinExistence type="predicted"/>